<evidence type="ECO:0000313" key="3">
    <source>
        <dbReference type="Proteomes" id="UP000005045"/>
    </source>
</evidence>
<dbReference type="AlphaFoldDB" id="B1GAE5"/>
<evidence type="ECO:0000313" key="2">
    <source>
        <dbReference type="EMBL" id="EDT06928.1"/>
    </source>
</evidence>
<dbReference type="Proteomes" id="UP000005045">
    <property type="component" value="Unassembled WGS sequence"/>
</dbReference>
<dbReference type="InterPro" id="IPR035990">
    <property type="entry name" value="TIM_sf"/>
</dbReference>
<dbReference type="InterPro" id="IPR013785">
    <property type="entry name" value="Aldolase_TIM"/>
</dbReference>
<keyword evidence="3" id="KW-1185">Reference proteome</keyword>
<accession>B1GAE5</accession>
<keyword evidence="1 2" id="KW-0413">Isomerase</keyword>
<dbReference type="PROSITE" id="PS51440">
    <property type="entry name" value="TIM_2"/>
    <property type="match status" value="1"/>
</dbReference>
<reference evidence="2 3" key="1">
    <citation type="submission" date="2008-03" db="EMBL/GenBank/DDBJ databases">
        <title>Sequencing of the draft genome and assembly of Burkholderia graminis C4D1M.</title>
        <authorList>
            <consortium name="US DOE Joint Genome Institute (JGI-PGF)"/>
            <person name="Copeland A."/>
            <person name="Lucas S."/>
            <person name="Lapidus A."/>
            <person name="Glavina del Rio T."/>
            <person name="Dalin E."/>
            <person name="Tice H."/>
            <person name="Bruce D."/>
            <person name="Goodwin L."/>
            <person name="Pitluck S."/>
            <person name="Larimer F."/>
            <person name="Land M.L."/>
            <person name="Hauser L."/>
            <person name="Tiedje J."/>
            <person name="Richardson P."/>
        </authorList>
    </citation>
    <scope>NUCLEOTIDE SEQUENCE [LARGE SCALE GENOMIC DNA]</scope>
    <source>
        <strain evidence="3">ATCC 700544 / DSM 17151 / LMG 18924 / NCIMB 13744 / C4D1M</strain>
    </source>
</reference>
<name>B1GAE5_PARG4</name>
<evidence type="ECO:0000256" key="1">
    <source>
        <dbReference type="ARBA" id="ARBA00023235"/>
    </source>
</evidence>
<protein>
    <submittedName>
        <fullName evidence="2">Triosephosphate isomerase</fullName>
    </submittedName>
</protein>
<proteinExistence type="predicted"/>
<organism evidence="2 3">
    <name type="scientific">Paraburkholderia graminis (strain ATCC 700544 / DSM 17151 / LMG 18924 / NCIMB 13744 / C4D1M)</name>
    <dbReference type="NCBI Taxonomy" id="396598"/>
    <lineage>
        <taxon>Bacteria</taxon>
        <taxon>Pseudomonadati</taxon>
        <taxon>Pseudomonadota</taxon>
        <taxon>Betaproteobacteria</taxon>
        <taxon>Burkholderiales</taxon>
        <taxon>Burkholderiaceae</taxon>
        <taxon>Paraburkholderia</taxon>
    </lineage>
</organism>
<sequence length="70" mass="7162">MHAFLRGRLAAKGAKFAGVPLLYGGSVKPDNAEELFRQQDIDGGLIGGASLKDQDFLAICKAAAATTAAG</sequence>
<dbReference type="InterPro" id="IPR000652">
    <property type="entry name" value="Triosephosphate_isomerase"/>
</dbReference>
<comment type="caution">
    <text evidence="2">The sequence shown here is derived from an EMBL/GenBank/DDBJ whole genome shotgun (WGS) entry which is preliminary data.</text>
</comment>
<dbReference type="SUPFAM" id="SSF51351">
    <property type="entry name" value="Triosephosphate isomerase (TIM)"/>
    <property type="match status" value="1"/>
</dbReference>
<dbReference type="Pfam" id="PF00121">
    <property type="entry name" value="TIM"/>
    <property type="match status" value="1"/>
</dbReference>
<dbReference type="Gene3D" id="3.20.20.70">
    <property type="entry name" value="Aldolase class I"/>
    <property type="match status" value="1"/>
</dbReference>
<gene>
    <name evidence="2" type="ORF">BgramDRAFT_6340</name>
</gene>
<dbReference type="GO" id="GO:0004807">
    <property type="term" value="F:triose-phosphate isomerase activity"/>
    <property type="evidence" value="ECO:0007669"/>
    <property type="project" value="InterPro"/>
</dbReference>
<dbReference type="EMBL" id="ABLD01000039">
    <property type="protein sequence ID" value="EDT06928.1"/>
    <property type="molecule type" value="Genomic_DNA"/>
</dbReference>